<evidence type="ECO:0000256" key="1">
    <source>
        <dbReference type="SAM" id="MobiDB-lite"/>
    </source>
</evidence>
<evidence type="ECO:0000313" key="3">
    <source>
        <dbReference type="Proteomes" id="UP000680866"/>
    </source>
</evidence>
<gene>
    <name evidence="2" type="ORF">Prubr_21430</name>
</gene>
<dbReference type="AlphaFoldDB" id="A0A810MVS4"/>
<reference evidence="2" key="1">
    <citation type="submission" date="2020-08" db="EMBL/GenBank/DDBJ databases">
        <title>Whole genome shotgun sequence of Polymorphospora rubra NBRC 101157.</title>
        <authorList>
            <person name="Komaki H."/>
            <person name="Tamura T."/>
        </authorList>
    </citation>
    <scope>NUCLEOTIDE SEQUENCE</scope>
    <source>
        <strain evidence="2">NBRC 101157</strain>
    </source>
</reference>
<dbReference type="Proteomes" id="UP000680866">
    <property type="component" value="Chromosome"/>
</dbReference>
<evidence type="ECO:0000313" key="2">
    <source>
        <dbReference type="EMBL" id="BCJ65122.1"/>
    </source>
</evidence>
<proteinExistence type="predicted"/>
<dbReference type="EMBL" id="AP023359">
    <property type="protein sequence ID" value="BCJ65122.1"/>
    <property type="molecule type" value="Genomic_DNA"/>
</dbReference>
<accession>A0A810MVS4</accession>
<organism evidence="2 3">
    <name type="scientific">Polymorphospora rubra</name>
    <dbReference type="NCBI Taxonomy" id="338584"/>
    <lineage>
        <taxon>Bacteria</taxon>
        <taxon>Bacillati</taxon>
        <taxon>Actinomycetota</taxon>
        <taxon>Actinomycetes</taxon>
        <taxon>Micromonosporales</taxon>
        <taxon>Micromonosporaceae</taxon>
        <taxon>Polymorphospora</taxon>
    </lineage>
</organism>
<feature type="region of interest" description="Disordered" evidence="1">
    <location>
        <begin position="1"/>
        <end position="30"/>
    </location>
</feature>
<feature type="compositionally biased region" description="Basic residues" evidence="1">
    <location>
        <begin position="1"/>
        <end position="11"/>
    </location>
</feature>
<dbReference type="RefSeq" id="WP_212824391.1">
    <property type="nucleotide sequence ID" value="NZ_AP023359.1"/>
</dbReference>
<sequence length="87" mass="9706">MADYSKHHKMAGKIGGLTRAARQTNEEGRKAAAKTGFMRRFYAQVPAEVTDPAERARLANLALRAHMARLAKRSAELRTKPSRGRDE</sequence>
<dbReference type="KEGG" id="pry:Prubr_21430"/>
<name>A0A810MVS4_9ACTN</name>
<keyword evidence="3" id="KW-1185">Reference proteome</keyword>
<protein>
    <submittedName>
        <fullName evidence="2">Uncharacterized protein</fullName>
    </submittedName>
</protein>